<sequence length="84" mass="9782">MNKPKGWKLTGGEDENRRSHREEVENRWRKGGEVENGRRIGGEVENIRRRSGKQTEDKRRTESFVVVAIAKGDADSRSFLKREK</sequence>
<keyword evidence="3" id="KW-1185">Reference proteome</keyword>
<protein>
    <submittedName>
        <fullName evidence="2">Uncharacterized protein</fullName>
    </submittedName>
</protein>
<proteinExistence type="predicted"/>
<feature type="compositionally biased region" description="Basic and acidic residues" evidence="1">
    <location>
        <begin position="14"/>
        <end position="60"/>
    </location>
</feature>
<dbReference type="Proteomes" id="UP000266723">
    <property type="component" value="Unassembled WGS sequence"/>
</dbReference>
<evidence type="ECO:0000313" key="3">
    <source>
        <dbReference type="Proteomes" id="UP000266723"/>
    </source>
</evidence>
<evidence type="ECO:0000256" key="1">
    <source>
        <dbReference type="SAM" id="MobiDB-lite"/>
    </source>
</evidence>
<name>A0ABQ7AFZ2_BRACR</name>
<dbReference type="EMBL" id="QGKV02002055">
    <property type="protein sequence ID" value="KAF3496652.1"/>
    <property type="molecule type" value="Genomic_DNA"/>
</dbReference>
<comment type="caution">
    <text evidence="2">The sequence shown here is derived from an EMBL/GenBank/DDBJ whole genome shotgun (WGS) entry which is preliminary data.</text>
</comment>
<gene>
    <name evidence="2" type="ORF">DY000_02055864</name>
</gene>
<evidence type="ECO:0000313" key="2">
    <source>
        <dbReference type="EMBL" id="KAF3496652.1"/>
    </source>
</evidence>
<reference evidence="2 3" key="1">
    <citation type="journal article" date="2020" name="BMC Genomics">
        <title>Intraspecific diversification of the crop wild relative Brassica cretica Lam. using demographic model selection.</title>
        <authorList>
            <person name="Kioukis A."/>
            <person name="Michalopoulou V.A."/>
            <person name="Briers L."/>
            <person name="Pirintsos S."/>
            <person name="Studholme D.J."/>
            <person name="Pavlidis P."/>
            <person name="Sarris P.F."/>
        </authorList>
    </citation>
    <scope>NUCLEOTIDE SEQUENCE [LARGE SCALE GENOMIC DNA]</scope>
    <source>
        <strain evidence="3">cv. PFS-1207/04</strain>
    </source>
</reference>
<accession>A0ABQ7AFZ2</accession>
<feature type="region of interest" description="Disordered" evidence="1">
    <location>
        <begin position="1"/>
        <end position="60"/>
    </location>
</feature>
<organism evidence="2 3">
    <name type="scientific">Brassica cretica</name>
    <name type="common">Mustard</name>
    <dbReference type="NCBI Taxonomy" id="69181"/>
    <lineage>
        <taxon>Eukaryota</taxon>
        <taxon>Viridiplantae</taxon>
        <taxon>Streptophyta</taxon>
        <taxon>Embryophyta</taxon>
        <taxon>Tracheophyta</taxon>
        <taxon>Spermatophyta</taxon>
        <taxon>Magnoliopsida</taxon>
        <taxon>eudicotyledons</taxon>
        <taxon>Gunneridae</taxon>
        <taxon>Pentapetalae</taxon>
        <taxon>rosids</taxon>
        <taxon>malvids</taxon>
        <taxon>Brassicales</taxon>
        <taxon>Brassicaceae</taxon>
        <taxon>Brassiceae</taxon>
        <taxon>Brassica</taxon>
    </lineage>
</organism>